<dbReference type="EC" id="1.16.1.9" evidence="3"/>
<evidence type="ECO:0000256" key="8">
    <source>
        <dbReference type="ARBA" id="ARBA00022827"/>
    </source>
</evidence>
<feature type="signal peptide" evidence="17">
    <location>
        <begin position="1"/>
        <end position="20"/>
    </location>
</feature>
<feature type="chain" id="PRO_5036449518" description="ferric-chelate reductase (NADPH)" evidence="17">
    <location>
        <begin position="21"/>
        <end position="733"/>
    </location>
</feature>
<keyword evidence="6" id="KW-0285">Flavoprotein</keyword>
<keyword evidence="11" id="KW-0560">Oxidoreductase</keyword>
<dbReference type="PANTHER" id="PTHR32361:SF9">
    <property type="entry name" value="FERRIC REDUCTASE TRANSMEMBRANE COMPONENT 3-RELATED"/>
    <property type="match status" value="1"/>
</dbReference>
<evidence type="ECO:0000256" key="7">
    <source>
        <dbReference type="ARBA" id="ARBA00022692"/>
    </source>
</evidence>
<comment type="subcellular location">
    <subcellularLocation>
        <location evidence="1">Cell membrane</location>
        <topology evidence="1">Multi-pass membrane protein</topology>
    </subcellularLocation>
</comment>
<dbReference type="SFLD" id="SFLDS00052">
    <property type="entry name" value="Ferric_Reductase_Domain"/>
    <property type="match status" value="1"/>
</dbReference>
<dbReference type="PANTHER" id="PTHR32361">
    <property type="entry name" value="FERRIC/CUPRIC REDUCTASE TRANSMEMBRANE COMPONENT"/>
    <property type="match status" value="1"/>
</dbReference>
<evidence type="ECO:0000256" key="5">
    <source>
        <dbReference type="ARBA" id="ARBA00022475"/>
    </source>
</evidence>
<comment type="similarity">
    <text evidence="2">Belongs to the ferric reductase (FRE) family.</text>
</comment>
<accession>A0A8X7TAA2</accession>
<dbReference type="EMBL" id="JABWAB010000004">
    <property type="protein sequence ID" value="KAF6052347.1"/>
    <property type="molecule type" value="Genomic_DNA"/>
</dbReference>
<comment type="caution">
    <text evidence="19">The sequence shown here is derived from an EMBL/GenBank/DDBJ whole genome shotgun (WGS) entry which is preliminary data.</text>
</comment>
<feature type="transmembrane region" description="Helical" evidence="16">
    <location>
        <begin position="232"/>
        <end position="249"/>
    </location>
</feature>
<evidence type="ECO:0000256" key="16">
    <source>
        <dbReference type="SAM" id="Phobius"/>
    </source>
</evidence>
<dbReference type="SFLD" id="SFLDG01168">
    <property type="entry name" value="Ferric_reductase_subgroup_(FRE"/>
    <property type="match status" value="1"/>
</dbReference>
<dbReference type="AlphaFoldDB" id="A0A8X7TAA2"/>
<comment type="catalytic activity">
    <reaction evidence="15">
        <text>2 a Fe(II)-siderophore + NADP(+) + H(+) = 2 a Fe(III)-siderophore + NADPH</text>
        <dbReference type="Rhea" id="RHEA:28795"/>
        <dbReference type="Rhea" id="RHEA-COMP:11342"/>
        <dbReference type="Rhea" id="RHEA-COMP:11344"/>
        <dbReference type="ChEBI" id="CHEBI:15378"/>
        <dbReference type="ChEBI" id="CHEBI:29033"/>
        <dbReference type="ChEBI" id="CHEBI:29034"/>
        <dbReference type="ChEBI" id="CHEBI:57783"/>
        <dbReference type="ChEBI" id="CHEBI:58349"/>
        <dbReference type="EC" id="1.16.1.9"/>
    </reaction>
</comment>
<dbReference type="GO" id="GO:0005886">
    <property type="term" value="C:plasma membrane"/>
    <property type="evidence" value="ECO:0007669"/>
    <property type="project" value="UniProtKB-SubCell"/>
</dbReference>
<dbReference type="InterPro" id="IPR013112">
    <property type="entry name" value="FAD-bd_8"/>
</dbReference>
<dbReference type="InterPro" id="IPR017927">
    <property type="entry name" value="FAD-bd_FR_type"/>
</dbReference>
<evidence type="ECO:0000256" key="14">
    <source>
        <dbReference type="ARBA" id="ARBA00023180"/>
    </source>
</evidence>
<name>A0A8X7TAA2_CANPA</name>
<evidence type="ECO:0000313" key="19">
    <source>
        <dbReference type="EMBL" id="KAF6052347.1"/>
    </source>
</evidence>
<evidence type="ECO:0000256" key="4">
    <source>
        <dbReference type="ARBA" id="ARBA00022448"/>
    </source>
</evidence>
<dbReference type="InterPro" id="IPR051410">
    <property type="entry name" value="Ferric/Cupric_Reductase"/>
</dbReference>
<dbReference type="InterPro" id="IPR039261">
    <property type="entry name" value="FNR_nucleotide-bd"/>
</dbReference>
<keyword evidence="9" id="KW-0249">Electron transport</keyword>
<feature type="transmembrane region" description="Helical" evidence="16">
    <location>
        <begin position="269"/>
        <end position="291"/>
    </location>
</feature>
<evidence type="ECO:0000259" key="18">
    <source>
        <dbReference type="PROSITE" id="PS51384"/>
    </source>
</evidence>
<keyword evidence="5" id="KW-1003">Cell membrane</keyword>
<keyword evidence="13 16" id="KW-0472">Membrane</keyword>
<evidence type="ECO:0000313" key="20">
    <source>
        <dbReference type="Proteomes" id="UP000590412"/>
    </source>
</evidence>
<dbReference type="SUPFAM" id="SSF52343">
    <property type="entry name" value="Ferredoxin reductase-like, C-terminal NADP-linked domain"/>
    <property type="match status" value="1"/>
</dbReference>
<dbReference type="GO" id="GO:0006879">
    <property type="term" value="P:intracellular iron ion homeostasis"/>
    <property type="evidence" value="ECO:0007669"/>
    <property type="project" value="TreeGrafter"/>
</dbReference>
<evidence type="ECO:0000256" key="2">
    <source>
        <dbReference type="ARBA" id="ARBA00006278"/>
    </source>
</evidence>
<dbReference type="PROSITE" id="PS51384">
    <property type="entry name" value="FAD_FR"/>
    <property type="match status" value="1"/>
</dbReference>
<evidence type="ECO:0000256" key="3">
    <source>
        <dbReference type="ARBA" id="ARBA00012668"/>
    </source>
</evidence>
<feature type="transmembrane region" description="Helical" evidence="16">
    <location>
        <begin position="375"/>
        <end position="392"/>
    </location>
</feature>
<dbReference type="Pfam" id="PF01794">
    <property type="entry name" value="Ferric_reduct"/>
    <property type="match status" value="1"/>
</dbReference>
<dbReference type="GO" id="GO:0006826">
    <property type="term" value="P:iron ion transport"/>
    <property type="evidence" value="ECO:0007669"/>
    <property type="project" value="TreeGrafter"/>
</dbReference>
<dbReference type="InterPro" id="IPR013130">
    <property type="entry name" value="Fe3_Rdtase_TM_dom"/>
</dbReference>
<evidence type="ECO:0000256" key="6">
    <source>
        <dbReference type="ARBA" id="ARBA00022630"/>
    </source>
</evidence>
<keyword evidence="10 16" id="KW-1133">Transmembrane helix</keyword>
<keyword evidence="14" id="KW-0325">Glycoprotein</keyword>
<evidence type="ECO:0000256" key="17">
    <source>
        <dbReference type="SAM" id="SignalP"/>
    </source>
</evidence>
<evidence type="ECO:0000256" key="15">
    <source>
        <dbReference type="ARBA" id="ARBA00048483"/>
    </source>
</evidence>
<keyword evidence="7 16" id="KW-0812">Transmembrane</keyword>
<keyword evidence="8" id="KW-0274">FAD</keyword>
<protein>
    <recommendedName>
        <fullName evidence="3">ferric-chelate reductase (NADPH)</fullName>
        <ecNumber evidence="3">1.16.1.9</ecNumber>
    </recommendedName>
</protein>
<keyword evidence="12" id="KW-0406">Ion transport</keyword>
<feature type="domain" description="FAD-binding FR-type" evidence="18">
    <location>
        <begin position="409"/>
        <end position="528"/>
    </location>
</feature>
<dbReference type="OrthoDB" id="167398at2759"/>
<dbReference type="Proteomes" id="UP000590412">
    <property type="component" value="Unassembled WGS sequence"/>
</dbReference>
<dbReference type="Gene3D" id="3.40.50.80">
    <property type="entry name" value="Nucleotide-binding domain of ferredoxin-NADP reductase (FNR) module"/>
    <property type="match status" value="1"/>
</dbReference>
<feature type="transmembrane region" description="Helical" evidence="16">
    <location>
        <begin position="318"/>
        <end position="340"/>
    </location>
</feature>
<sequence>MKILLQFTCLLLGLTSWVQASEKYPSYKPLGAKKYFYGCSRQMSSEVTICPPRNLTCQCVNENALATIAGCLRSVNKSVNAAAETMLEYCERSHAKVSPDWYETAIEYFDKYAKSPRDIPNYNRSMPVQIPIIMNKTNTELFQESFNRFYNNYDNSILYGAGLLGYWLLILLLGAMSHWTKMLFPSFTKKMTGPITNFWRANVSIPATFRVKKSQEQTFFSKYFSYLIPSRLESLVIFLFYCAVIWLHAMNSKALENDPVYLSKYNAEMRYVADRTGIIATMMMPLVFLYAGRNNFLQWLVGWNYSTFMAYHRHTARVMFALVVVHAVTFTYVLAARYAAESVMPYFIWGVVATVAAAIMLVQGMLYLRRRWYEIFLFLHIILAALYVAGTWVHVEEFGFLCLVYPAIAVWCFDRVVRIGRLIVFGFPHADVTLLADETLKVVVPKPSYWHSIPGGHAFIHFIKPTYFWQSHPFTFTESVDNKDSIVLYCKVKGGVTHSLYQSLAKAPGRTCKIRVSCEGPYGEPTPARYADTAVFIAGGNGIPGMYSEAVDIASRTKSKSNKLKLIWVIREWKSLIWFYEELLQLRNTGIETIVYVSQPTNPANIDEFKSVTRPRIKEFNKEELNLDESSVSDKLGLNDQVLQYSLTSDNDSTMQEIVNDIKTELGHIEFKEGRPDIGAIIPQELRESDGSISFVTCGNPSMVDQVRYYCSKNIFNKENKRVDFYERVQVWA</sequence>
<organism evidence="19 20">
    <name type="scientific">Candida parapsilosis</name>
    <name type="common">Yeast</name>
    <dbReference type="NCBI Taxonomy" id="5480"/>
    <lineage>
        <taxon>Eukaryota</taxon>
        <taxon>Fungi</taxon>
        <taxon>Dikarya</taxon>
        <taxon>Ascomycota</taxon>
        <taxon>Saccharomycotina</taxon>
        <taxon>Pichiomycetes</taxon>
        <taxon>Debaryomycetaceae</taxon>
        <taxon>Candida/Lodderomyces clade</taxon>
        <taxon>Candida</taxon>
    </lineage>
</organism>
<evidence type="ECO:0000256" key="11">
    <source>
        <dbReference type="ARBA" id="ARBA00023002"/>
    </source>
</evidence>
<evidence type="ECO:0000256" key="9">
    <source>
        <dbReference type="ARBA" id="ARBA00022982"/>
    </source>
</evidence>
<keyword evidence="4" id="KW-0813">Transport</keyword>
<dbReference type="Pfam" id="PF08030">
    <property type="entry name" value="NAD_binding_6"/>
    <property type="match status" value="1"/>
</dbReference>
<evidence type="ECO:0000256" key="10">
    <source>
        <dbReference type="ARBA" id="ARBA00022989"/>
    </source>
</evidence>
<dbReference type="InterPro" id="IPR013121">
    <property type="entry name" value="Fe_red_NAD-bd_6"/>
</dbReference>
<dbReference type="Pfam" id="PF08022">
    <property type="entry name" value="FAD_binding_8"/>
    <property type="match status" value="1"/>
</dbReference>
<feature type="transmembrane region" description="Helical" evidence="16">
    <location>
        <begin position="346"/>
        <end position="368"/>
    </location>
</feature>
<dbReference type="InterPro" id="IPR017938">
    <property type="entry name" value="Riboflavin_synthase-like_b-brl"/>
</dbReference>
<reference evidence="19" key="1">
    <citation type="submission" date="2020-03" db="EMBL/GenBank/DDBJ databases">
        <title>FDA dAtabase for Regulatory Grade micrObial Sequences (FDA-ARGOS): Supporting development and validation of Infectious Disease Dx tests.</title>
        <authorList>
            <person name="Campos J."/>
            <person name="Goldberg B."/>
            <person name="Tallon L."/>
            <person name="Sadzewicz L."/>
            <person name="Vavikolanu K."/>
            <person name="Mehta A."/>
            <person name="Aluvathingal J."/>
            <person name="Nadendla S."/>
            <person name="Nandy P."/>
            <person name="Geyer C."/>
            <person name="Yan Y."/>
            <person name="Sichtig H."/>
        </authorList>
    </citation>
    <scope>NUCLEOTIDE SEQUENCE [LARGE SCALE GENOMIC DNA]</scope>
    <source>
        <strain evidence="19">FDAARGOS_652</strain>
    </source>
</reference>
<evidence type="ECO:0000256" key="13">
    <source>
        <dbReference type="ARBA" id="ARBA00023136"/>
    </source>
</evidence>
<evidence type="ECO:0000256" key="12">
    <source>
        <dbReference type="ARBA" id="ARBA00023065"/>
    </source>
</evidence>
<evidence type="ECO:0000256" key="1">
    <source>
        <dbReference type="ARBA" id="ARBA00004651"/>
    </source>
</evidence>
<dbReference type="GO" id="GO:0052851">
    <property type="term" value="F:ferric-chelate reductase (NADPH) activity"/>
    <property type="evidence" value="ECO:0007669"/>
    <property type="project" value="UniProtKB-EC"/>
</dbReference>
<dbReference type="CDD" id="cd06186">
    <property type="entry name" value="NOX_Duox_like_FAD_NADP"/>
    <property type="match status" value="1"/>
</dbReference>
<feature type="transmembrane region" description="Helical" evidence="16">
    <location>
        <begin position="157"/>
        <end position="180"/>
    </location>
</feature>
<keyword evidence="17" id="KW-0732">Signal</keyword>
<gene>
    <name evidence="19" type="ORF">FOB60_002603</name>
</gene>
<dbReference type="SUPFAM" id="SSF63380">
    <property type="entry name" value="Riboflavin synthase domain-like"/>
    <property type="match status" value="1"/>
</dbReference>
<dbReference type="GO" id="GO:0015677">
    <property type="term" value="P:copper ion import"/>
    <property type="evidence" value="ECO:0007669"/>
    <property type="project" value="TreeGrafter"/>
</dbReference>
<proteinExistence type="inferred from homology"/>